<proteinExistence type="predicted"/>
<dbReference type="GO" id="GO:0042796">
    <property type="term" value="P:snRNA transcription by RNA polymerase III"/>
    <property type="evidence" value="ECO:0007669"/>
    <property type="project" value="TreeGrafter"/>
</dbReference>
<sequence>MPGRSKLNCEYRYTRSLSEKIRHGRWTEAEDILLLEAINKYGPRNWVKISNHVRGRSALQCRDRWIHVLDHKRRDRPWTWEEHMRLFYGVRLFGRDDCAKIARLLPGRNNMDVRMRTRFLVKLQIEAKMKQKPVIFRHFANNYSFFKTRRKNILDEFSKYLETKQNDKKASMAARLGLGSFVATSNVGVHLDYTNVTKLRVKEFDDWSVMNSESDVRFEAELEQEKELPEDPKQCVDFYNKMFTAERVDQLYSSINELLPPRECDILYYIKHQRRPRKIGVLKQRKYPKKKKKERLDIEKIVANIDKLDNTRIIGLRWSDKLLIDLNKEMVKLPQEERRHYLMAKLCGAIRHRIHHSTIKKFKTDENFIGEAFRQMLEYVRDRVNKVHNQVIIAPKEPPPIKLPAPTPTQPPLVLPSNWRNLTMKELIQMKVPPKLLNSLAEVARSEQPQEISVPVHEKEKDLTVKDAATVSIQNRVMKMYLNNLLPPCVATVNCMDLYNKTIRQQLKKDLNSYRDFEPDAPGTSTQTPRVFDLDKAYGWSDIKDKVRATPEYALLKV</sequence>
<dbReference type="SMART" id="SM00717">
    <property type="entry name" value="SANT"/>
    <property type="match status" value="2"/>
</dbReference>
<dbReference type="AlphaFoldDB" id="A0A915MT76"/>
<dbReference type="Proteomes" id="UP000887561">
    <property type="component" value="Unplaced"/>
</dbReference>
<evidence type="ECO:0000259" key="6">
    <source>
        <dbReference type="PROSITE" id="PS50090"/>
    </source>
</evidence>
<dbReference type="Gene3D" id="1.10.10.60">
    <property type="entry name" value="Homeodomain-like"/>
    <property type="match status" value="2"/>
</dbReference>
<dbReference type="GO" id="GO:0001006">
    <property type="term" value="F:RNA polymerase III type 3 promoter sequence-specific DNA binding"/>
    <property type="evidence" value="ECO:0007669"/>
    <property type="project" value="TreeGrafter"/>
</dbReference>
<evidence type="ECO:0000256" key="4">
    <source>
        <dbReference type="ARBA" id="ARBA00023163"/>
    </source>
</evidence>
<dbReference type="PANTHER" id="PTHR46621">
    <property type="entry name" value="SNRNA-ACTIVATING PROTEIN COMPLEX SUBUNIT 4"/>
    <property type="match status" value="1"/>
</dbReference>
<keyword evidence="3" id="KW-0238">DNA-binding</keyword>
<reference evidence="10" key="1">
    <citation type="submission" date="2022-11" db="UniProtKB">
        <authorList>
            <consortium name="WormBaseParasite"/>
        </authorList>
    </citation>
    <scope>IDENTIFICATION</scope>
</reference>
<protein>
    <submittedName>
        <fullName evidence="10">snRNA-activating protein complex subunit 4</fullName>
    </submittedName>
</protein>
<evidence type="ECO:0000313" key="9">
    <source>
        <dbReference type="Proteomes" id="UP000887561"/>
    </source>
</evidence>
<keyword evidence="2" id="KW-0805">Transcription regulation</keyword>
<dbReference type="PROSITE" id="PS51293">
    <property type="entry name" value="SANT"/>
    <property type="match status" value="1"/>
</dbReference>
<dbReference type="InterPro" id="IPR009057">
    <property type="entry name" value="Homeodomain-like_sf"/>
</dbReference>
<dbReference type="GO" id="GO:0019185">
    <property type="term" value="C:snRNA-activating protein complex"/>
    <property type="evidence" value="ECO:0007669"/>
    <property type="project" value="TreeGrafter"/>
</dbReference>
<dbReference type="PROSITE" id="PS50090">
    <property type="entry name" value="MYB_LIKE"/>
    <property type="match status" value="1"/>
</dbReference>
<dbReference type="PANTHER" id="PTHR46621:SF1">
    <property type="entry name" value="SNRNA-ACTIVATING PROTEIN COMPLEX SUBUNIT 4"/>
    <property type="match status" value="1"/>
</dbReference>
<keyword evidence="4" id="KW-0804">Transcription</keyword>
<dbReference type="GO" id="GO:0042795">
    <property type="term" value="P:snRNA transcription by RNA polymerase II"/>
    <property type="evidence" value="ECO:0007669"/>
    <property type="project" value="TreeGrafter"/>
</dbReference>
<evidence type="ECO:0000256" key="5">
    <source>
        <dbReference type="ARBA" id="ARBA00023242"/>
    </source>
</evidence>
<dbReference type="Pfam" id="PF00249">
    <property type="entry name" value="Myb_DNA-binding"/>
    <property type="match status" value="1"/>
</dbReference>
<comment type="subcellular location">
    <subcellularLocation>
        <location evidence="1">Nucleus</location>
    </subcellularLocation>
</comment>
<evidence type="ECO:0000256" key="1">
    <source>
        <dbReference type="ARBA" id="ARBA00004123"/>
    </source>
</evidence>
<dbReference type="PROSITE" id="PS51294">
    <property type="entry name" value="HTH_MYB"/>
    <property type="match status" value="2"/>
</dbReference>
<evidence type="ECO:0000313" key="10">
    <source>
        <dbReference type="WBParaSite" id="scaffold4872_cov198.g8777"/>
    </source>
</evidence>
<name>A0A915MT76_MELJA</name>
<evidence type="ECO:0000256" key="2">
    <source>
        <dbReference type="ARBA" id="ARBA00023015"/>
    </source>
</evidence>
<keyword evidence="5" id="KW-0539">Nucleus</keyword>
<accession>A0A915MT76</accession>
<dbReference type="InterPro" id="IPR051575">
    <property type="entry name" value="Myb-like_DNA-bd"/>
</dbReference>
<dbReference type="InterPro" id="IPR017930">
    <property type="entry name" value="Myb_dom"/>
</dbReference>
<evidence type="ECO:0000259" key="7">
    <source>
        <dbReference type="PROSITE" id="PS51293"/>
    </source>
</evidence>
<feature type="domain" description="HTH myb-type" evidence="8">
    <location>
        <begin position="18"/>
        <end position="73"/>
    </location>
</feature>
<dbReference type="WBParaSite" id="scaffold4872_cov198.g8777">
    <property type="protein sequence ID" value="scaffold4872_cov198.g8777"/>
    <property type="gene ID" value="scaffold4872_cov198.g8777"/>
</dbReference>
<dbReference type="InterPro" id="IPR001005">
    <property type="entry name" value="SANT/Myb"/>
</dbReference>
<dbReference type="GO" id="GO:0000978">
    <property type="term" value="F:RNA polymerase II cis-regulatory region sequence-specific DNA binding"/>
    <property type="evidence" value="ECO:0007669"/>
    <property type="project" value="TreeGrafter"/>
</dbReference>
<feature type="domain" description="HTH myb-type" evidence="8">
    <location>
        <begin position="74"/>
        <end position="125"/>
    </location>
</feature>
<dbReference type="CDD" id="cd00167">
    <property type="entry name" value="SANT"/>
    <property type="match status" value="2"/>
</dbReference>
<feature type="domain" description="Myb-like" evidence="6">
    <location>
        <begin position="18"/>
        <end position="69"/>
    </location>
</feature>
<organism evidence="9 10">
    <name type="scientific">Meloidogyne javanica</name>
    <name type="common">Root-knot nematode worm</name>
    <dbReference type="NCBI Taxonomy" id="6303"/>
    <lineage>
        <taxon>Eukaryota</taxon>
        <taxon>Metazoa</taxon>
        <taxon>Ecdysozoa</taxon>
        <taxon>Nematoda</taxon>
        <taxon>Chromadorea</taxon>
        <taxon>Rhabditida</taxon>
        <taxon>Tylenchina</taxon>
        <taxon>Tylenchomorpha</taxon>
        <taxon>Tylenchoidea</taxon>
        <taxon>Meloidogynidae</taxon>
        <taxon>Meloidogyninae</taxon>
        <taxon>Meloidogyne</taxon>
        <taxon>Meloidogyne incognita group</taxon>
    </lineage>
</organism>
<dbReference type="SUPFAM" id="SSF46689">
    <property type="entry name" value="Homeodomain-like"/>
    <property type="match status" value="1"/>
</dbReference>
<dbReference type="InterPro" id="IPR017884">
    <property type="entry name" value="SANT_dom"/>
</dbReference>
<dbReference type="GO" id="GO:0005634">
    <property type="term" value="C:nucleus"/>
    <property type="evidence" value="ECO:0007669"/>
    <property type="project" value="UniProtKB-SubCell"/>
</dbReference>
<evidence type="ECO:0000259" key="8">
    <source>
        <dbReference type="PROSITE" id="PS51294"/>
    </source>
</evidence>
<feature type="domain" description="SANT" evidence="7">
    <location>
        <begin position="21"/>
        <end position="76"/>
    </location>
</feature>
<evidence type="ECO:0000256" key="3">
    <source>
        <dbReference type="ARBA" id="ARBA00023125"/>
    </source>
</evidence>
<keyword evidence="9" id="KW-1185">Reference proteome</keyword>